<evidence type="ECO:0000259" key="1">
    <source>
        <dbReference type="Pfam" id="PF05685"/>
    </source>
</evidence>
<dbReference type="Proteomes" id="UP000676246">
    <property type="component" value="Unassembled WGS sequence"/>
</dbReference>
<reference evidence="2 3" key="1">
    <citation type="submission" date="2021-04" db="EMBL/GenBank/DDBJ databases">
        <title>The genome sequence of Ideonella sp. 3Y2.</title>
        <authorList>
            <person name="Liu Y."/>
        </authorList>
    </citation>
    <scope>NUCLEOTIDE SEQUENCE [LARGE SCALE GENOMIC DNA]</scope>
    <source>
        <strain evidence="2 3">3Y2</strain>
    </source>
</reference>
<dbReference type="PANTHER" id="PTHR36558">
    <property type="entry name" value="GLR1098 PROTEIN"/>
    <property type="match status" value="1"/>
</dbReference>
<evidence type="ECO:0000313" key="3">
    <source>
        <dbReference type="Proteomes" id="UP000676246"/>
    </source>
</evidence>
<dbReference type="InterPro" id="IPR008538">
    <property type="entry name" value="Uma2"/>
</dbReference>
<dbReference type="SUPFAM" id="SSF52980">
    <property type="entry name" value="Restriction endonuclease-like"/>
    <property type="match status" value="1"/>
</dbReference>
<dbReference type="GO" id="GO:0004519">
    <property type="term" value="F:endonuclease activity"/>
    <property type="evidence" value="ECO:0007669"/>
    <property type="project" value="UniProtKB-KW"/>
</dbReference>
<proteinExistence type="predicted"/>
<feature type="domain" description="Putative restriction endonuclease" evidence="1">
    <location>
        <begin position="13"/>
        <end position="174"/>
    </location>
</feature>
<dbReference type="EMBL" id="JAGQDD010000001">
    <property type="protein sequence ID" value="MBQ0929170.1"/>
    <property type="molecule type" value="Genomic_DNA"/>
</dbReference>
<sequence length="186" mass="21212">MGHALQRDRLEIDAYLAWDHTQTERSQLVDGEIFAMTGAEDRHVMVAGNVYIALREHLRDSPCRVYMSDMKLRVDAARSVFYPDVMVTCDPRDHDSRLLKQHPCLVVEVLSPSTAAFDRGDKFAHYRQLPSLAEYLLIDLDTRRCDLYRKGPDGLWVLHPTEPGQALSLASVDLSLSAQRLFEQVD</sequence>
<keyword evidence="2" id="KW-0540">Nuclease</keyword>
<dbReference type="Pfam" id="PF05685">
    <property type="entry name" value="Uma2"/>
    <property type="match status" value="1"/>
</dbReference>
<gene>
    <name evidence="2" type="ORF">KAK03_01635</name>
</gene>
<keyword evidence="2" id="KW-0255">Endonuclease</keyword>
<accession>A0A940Y6H3</accession>
<keyword evidence="3" id="KW-1185">Reference proteome</keyword>
<protein>
    <submittedName>
        <fullName evidence="2">Uma2 family endonuclease</fullName>
    </submittedName>
</protein>
<dbReference type="AlphaFoldDB" id="A0A940Y6H3"/>
<dbReference type="Gene3D" id="3.90.1570.10">
    <property type="entry name" value="tt1808, chain A"/>
    <property type="match status" value="1"/>
</dbReference>
<name>A0A940Y6H3_9BURK</name>
<evidence type="ECO:0000313" key="2">
    <source>
        <dbReference type="EMBL" id="MBQ0929170.1"/>
    </source>
</evidence>
<dbReference type="CDD" id="cd06260">
    <property type="entry name" value="DUF820-like"/>
    <property type="match status" value="1"/>
</dbReference>
<comment type="caution">
    <text evidence="2">The sequence shown here is derived from an EMBL/GenBank/DDBJ whole genome shotgun (WGS) entry which is preliminary data.</text>
</comment>
<dbReference type="PANTHER" id="PTHR36558:SF1">
    <property type="entry name" value="RESTRICTION ENDONUCLEASE DOMAIN-CONTAINING PROTEIN-RELATED"/>
    <property type="match status" value="1"/>
</dbReference>
<organism evidence="2 3">
    <name type="scientific">Ideonella alba</name>
    <dbReference type="NCBI Taxonomy" id="2824118"/>
    <lineage>
        <taxon>Bacteria</taxon>
        <taxon>Pseudomonadati</taxon>
        <taxon>Pseudomonadota</taxon>
        <taxon>Betaproteobacteria</taxon>
        <taxon>Burkholderiales</taxon>
        <taxon>Sphaerotilaceae</taxon>
        <taxon>Ideonella</taxon>
    </lineage>
</organism>
<keyword evidence="2" id="KW-0378">Hydrolase</keyword>
<dbReference type="InterPro" id="IPR011335">
    <property type="entry name" value="Restrct_endonuc-II-like"/>
</dbReference>
<dbReference type="InterPro" id="IPR012296">
    <property type="entry name" value="Nuclease_put_TT1808"/>
</dbReference>